<accession>A0ABQ6FTI5</accession>
<keyword evidence="2" id="KW-1185">Reference proteome</keyword>
<organism evidence="1 2">
    <name type="scientific">Dictyobacter halimunensis</name>
    <dbReference type="NCBI Taxonomy" id="3026934"/>
    <lineage>
        <taxon>Bacteria</taxon>
        <taxon>Bacillati</taxon>
        <taxon>Chloroflexota</taxon>
        <taxon>Ktedonobacteria</taxon>
        <taxon>Ktedonobacterales</taxon>
        <taxon>Dictyobacteraceae</taxon>
        <taxon>Dictyobacter</taxon>
    </lineage>
</organism>
<dbReference type="Proteomes" id="UP001344906">
    <property type="component" value="Unassembled WGS sequence"/>
</dbReference>
<dbReference type="SUPFAM" id="SSF48371">
    <property type="entry name" value="ARM repeat"/>
    <property type="match status" value="1"/>
</dbReference>
<comment type="caution">
    <text evidence="1">The sequence shown here is derived from an EMBL/GenBank/DDBJ whole genome shotgun (WGS) entry which is preliminary data.</text>
</comment>
<reference evidence="1 2" key="1">
    <citation type="submission" date="2023-02" db="EMBL/GenBank/DDBJ databases">
        <title>Dictyobacter halimunensis sp. nov., a new member of the class Ktedonobacteria from forest soil in a geothermal area.</title>
        <authorList>
            <person name="Rachmania M.K."/>
            <person name="Ningsih F."/>
            <person name="Sakai Y."/>
            <person name="Yabe S."/>
            <person name="Yokota A."/>
            <person name="Sjamsuridzal W."/>
        </authorList>
    </citation>
    <scope>NUCLEOTIDE SEQUENCE [LARGE SCALE GENOMIC DNA]</scope>
    <source>
        <strain evidence="1 2">S3.2.2.5</strain>
    </source>
</reference>
<evidence type="ECO:0000313" key="1">
    <source>
        <dbReference type="EMBL" id="GLV56975.1"/>
    </source>
</evidence>
<dbReference type="EMBL" id="BSRI01000002">
    <property type="protein sequence ID" value="GLV56975.1"/>
    <property type="molecule type" value="Genomic_DNA"/>
</dbReference>
<protein>
    <submittedName>
        <fullName evidence="1">Uncharacterized protein</fullName>
    </submittedName>
</protein>
<name>A0ABQ6FTI5_9CHLR</name>
<dbReference type="InterPro" id="IPR016024">
    <property type="entry name" value="ARM-type_fold"/>
</dbReference>
<dbReference type="RefSeq" id="WP_338252731.1">
    <property type="nucleotide sequence ID" value="NZ_BSRI01000002.1"/>
</dbReference>
<evidence type="ECO:0000313" key="2">
    <source>
        <dbReference type="Proteomes" id="UP001344906"/>
    </source>
</evidence>
<sequence>MHDTLSSLVERAIAGHHRPLEFYLREHSRLPGSRPNFELANDFAYLLAAASAKQRDNVLSLIYTFASHDGILAADDVQSEFIILCGVIAAGACAATQSEWREQVAGMLCHYACSPSGPIREAVATAFQHLLSADASMTMSYLSQLATSDSFLQQRAAIASISESRLLYGTELAEGALQLQRTVLEHILQVPVSERKCEDFRILRRTLGYTLSVVAAALPAKCFAFMRECAVWNDSDINWILRENLKKKRLAKYSQEIAVVTELLT</sequence>
<gene>
    <name evidence="1" type="ORF">KDH_38140</name>
</gene>
<proteinExistence type="predicted"/>